<evidence type="ECO:0000313" key="1">
    <source>
        <dbReference type="EMBL" id="PPB80987.1"/>
    </source>
</evidence>
<keyword evidence="2" id="KW-1185">Reference proteome</keyword>
<keyword evidence="1" id="KW-0808">Transferase</keyword>
<reference evidence="1 2" key="1">
    <citation type="submission" date="2018-01" db="EMBL/GenBank/DDBJ databases">
        <title>Genomic Encyclopedia of Archaeal and Bacterial Type Strains, Phase II (KMG-II): from individual species to whole genera.</title>
        <authorList>
            <person name="Goeker M."/>
        </authorList>
    </citation>
    <scope>NUCLEOTIDE SEQUENCE [LARGE SCALE GENOMIC DNA]</scope>
    <source>
        <strain evidence="1 2">DSM 12048</strain>
    </source>
</reference>
<dbReference type="EMBL" id="PRDS01000004">
    <property type="protein sequence ID" value="PPB80987.1"/>
    <property type="molecule type" value="Genomic_DNA"/>
</dbReference>
<dbReference type="GO" id="GO:0016746">
    <property type="term" value="F:acyltransferase activity"/>
    <property type="evidence" value="ECO:0007669"/>
    <property type="project" value="UniProtKB-KW"/>
</dbReference>
<organism evidence="1 2">
    <name type="scientific">Albidovulum inexpectatum</name>
    <dbReference type="NCBI Taxonomy" id="196587"/>
    <lineage>
        <taxon>Bacteria</taxon>
        <taxon>Pseudomonadati</taxon>
        <taxon>Pseudomonadota</taxon>
        <taxon>Alphaproteobacteria</taxon>
        <taxon>Rhodobacterales</taxon>
        <taxon>Paracoccaceae</taxon>
        <taxon>Albidovulum</taxon>
    </lineage>
</organism>
<name>A0A2S5JHI6_9RHOB</name>
<protein>
    <submittedName>
        <fullName evidence="1">Hemolysin-activating ACP:hemolysin acyltransferase</fullName>
    </submittedName>
</protein>
<comment type="caution">
    <text evidence="1">The sequence shown here is derived from an EMBL/GenBank/DDBJ whole genome shotgun (WGS) entry which is preliminary data.</text>
</comment>
<keyword evidence="1" id="KW-0012">Acyltransferase</keyword>
<evidence type="ECO:0000313" key="2">
    <source>
        <dbReference type="Proteomes" id="UP000239736"/>
    </source>
</evidence>
<accession>A0A2S5JHI6</accession>
<dbReference type="Proteomes" id="UP000239736">
    <property type="component" value="Unassembled WGS sequence"/>
</dbReference>
<dbReference type="AlphaFoldDB" id="A0A2S5JHI6"/>
<dbReference type="RefSeq" id="WP_104070781.1">
    <property type="nucleotide sequence ID" value="NZ_PRDS01000004.1"/>
</dbReference>
<dbReference type="OrthoDB" id="8002235at2"/>
<proteinExistence type="predicted"/>
<sequence>MSGTVISSKVEPRSDATEPKFQALRNKSPHLAAGIAMGLMMGHPAFANRTFGGIARLIAGHVNRGHYLIVFRDGRPRGFVGWALTDEAAAQAWLDGDGSRIGDGTQGDCVLLNIWVTDGPDMNTFLVQTLRNLLHDKRRLFARRIYPDGRIRPVTFSNARLNSSNKV</sequence>
<gene>
    <name evidence="1" type="ORF">LV82_01720</name>
</gene>